<organism evidence="1 2">
    <name type="scientific">Lepagella muris</name>
    <dbReference type="NCBI Taxonomy" id="3032870"/>
    <lineage>
        <taxon>Bacteria</taxon>
        <taxon>Pseudomonadati</taxon>
        <taxon>Bacteroidota</taxon>
        <taxon>Bacteroidia</taxon>
        <taxon>Bacteroidales</taxon>
        <taxon>Muribaculaceae</taxon>
        <taxon>Lepagella</taxon>
    </lineage>
</organism>
<evidence type="ECO:0000313" key="2">
    <source>
        <dbReference type="Proteomes" id="UP000306319"/>
    </source>
</evidence>
<sequence>MTQTSMLEVELEKLIERRLTGSTLEERIAWDNSHAAEPFTPYGINNGFLPGHSDEMNRDKAINTTRLWSFLNKTQKGILDQWRGRGDLKTIVEKEIDRKLSTKGILDTLRTDLEIDNITLRLFYTRPSLSDSELSHKQYAANEWSVTRQQRYSKYHPGNEIDMVIFINGIPLFTIELKNPATHQTARYDGQKQYREDRDPRDTLLRFARCLAHFTLDKDEVYFTTRLEGAKTYFMPFNQGLPDGQGAGNPINPDGHKTAYFWERILTPDTLSDIIQNFALVDYGEAKKHKKVPHLLKNAKGLIFPRYHQLDVVSKLSDTVSNVGVGGKYLIQHSAGSGKSNSITWLAFDLIKVCPATLDAVRAEALDKQLYQSVIIVTDRRVLDSQIFYNVWAFAKSDKIIAHADSSSQLKKAIEDGKRIIITTIQKFPYICGAISDMSDRNFAVVIDEAHSSQSGIAADKMNATVYRDHDSDQEDTDSIIAKLIEERKLSPNTSYFAFTATPKRETLERFGVEQADGGFKPFHLYSMKQAIEEGFIIDVLSNYTTYTSYYELAKSIEDNPEYNEAKAQKKLRRKVEREPKTIREKAEVMLAHFDAKVYRARCLKGQAKAMVVTRDIECAIRYYKALCNIIAEQHLPYKPIIAFSGEKTVDGISYTESGINGFPDVQTPEKLDCNDYQILVVANKYLTGFDQEKLSAMYIDKPLDGVLAVQALSRLNRISPKLGKTADDVFVIDFYNKLDDMKAAFDPFFTCTSLSEPTNINVLHDLRAAILDAGVFTEEDDVNPFNDLYQHGAEAHELSPILDRSVERFENEIEWDENGKPDFKIKCKQFVKVYSRIAAIMPFENIKWEKLYWFLRQLIPLLKVTVPGDDLSDLLESVDMNTYALRRTASNEKIVLDAAGAVLDPNSPNMAGAGTNDDSRSQLDIIISNFNERWFSGWDAPADERRVKMYRVAREIIATPQYQSQIVGNPDRDEADAAFNRIVDTVMRRMRRSDDSLYREYNQNEGFQGNFRSLLRQIIDDQDYREVVENGQTHE</sequence>
<name>A0AC61RB70_9BACT</name>
<keyword evidence="2" id="KW-1185">Reference proteome</keyword>
<reference evidence="1" key="1">
    <citation type="submission" date="2019-04" db="EMBL/GenBank/DDBJ databases">
        <title>Microbes associate with the intestines of laboratory mice.</title>
        <authorList>
            <person name="Navarre W."/>
            <person name="Wong E."/>
            <person name="Huang K."/>
            <person name="Tropini C."/>
            <person name="Ng K."/>
            <person name="Yu B."/>
        </authorList>
    </citation>
    <scope>NUCLEOTIDE SEQUENCE</scope>
    <source>
        <strain evidence="1">NM04_E33</strain>
    </source>
</reference>
<keyword evidence="1" id="KW-0540">Nuclease</keyword>
<keyword evidence="1" id="KW-0378">Hydrolase</keyword>
<evidence type="ECO:0000313" key="1">
    <source>
        <dbReference type="EMBL" id="TGY77209.1"/>
    </source>
</evidence>
<accession>A0AC61RB70</accession>
<dbReference type="EMBL" id="SRYB01000028">
    <property type="protein sequence ID" value="TGY77209.1"/>
    <property type="molecule type" value="Genomic_DNA"/>
</dbReference>
<comment type="caution">
    <text evidence="1">The sequence shown here is derived from an EMBL/GenBank/DDBJ whole genome shotgun (WGS) entry which is preliminary data.</text>
</comment>
<protein>
    <submittedName>
        <fullName evidence="1">Type I restriction endonuclease subunit R</fullName>
    </submittedName>
</protein>
<dbReference type="Proteomes" id="UP000306319">
    <property type="component" value="Unassembled WGS sequence"/>
</dbReference>
<proteinExistence type="predicted"/>
<keyword evidence="1" id="KW-0255">Endonuclease</keyword>
<gene>
    <name evidence="1" type="ORF">E5331_15485</name>
</gene>